<reference evidence="2" key="1">
    <citation type="submission" date="2022-10" db="EMBL/GenBank/DDBJ databases">
        <title>Novel sulphate-reducing endosymbionts in the free-living metamonad Anaeramoeba.</title>
        <authorList>
            <person name="Jerlstrom-Hultqvist J."/>
            <person name="Cepicka I."/>
            <person name="Gallot-Lavallee L."/>
            <person name="Salas-Leiva D."/>
            <person name="Curtis B.A."/>
            <person name="Zahonova K."/>
            <person name="Pipaliya S."/>
            <person name="Dacks J."/>
            <person name="Roger A.J."/>
        </authorList>
    </citation>
    <scope>NUCLEOTIDE SEQUENCE</scope>
    <source>
        <strain evidence="2">BMAN</strain>
    </source>
</reference>
<dbReference type="AlphaFoldDB" id="A0A9Q0RB49"/>
<accession>A0A9Q0RB49</accession>
<feature type="compositionally biased region" description="Basic and acidic residues" evidence="1">
    <location>
        <begin position="33"/>
        <end position="56"/>
    </location>
</feature>
<feature type="compositionally biased region" description="Basic and acidic residues" evidence="1">
    <location>
        <begin position="73"/>
        <end position="90"/>
    </location>
</feature>
<dbReference type="Proteomes" id="UP001149090">
    <property type="component" value="Unassembled WGS sequence"/>
</dbReference>
<gene>
    <name evidence="2" type="ORF">M0811_08345</name>
</gene>
<feature type="compositionally biased region" description="Basic residues" evidence="1">
    <location>
        <begin position="97"/>
        <end position="107"/>
    </location>
</feature>
<organism evidence="2 3">
    <name type="scientific">Anaeramoeba ignava</name>
    <name type="common">Anaerobic marine amoeba</name>
    <dbReference type="NCBI Taxonomy" id="1746090"/>
    <lineage>
        <taxon>Eukaryota</taxon>
        <taxon>Metamonada</taxon>
        <taxon>Anaeramoebidae</taxon>
        <taxon>Anaeramoeba</taxon>
    </lineage>
</organism>
<evidence type="ECO:0000256" key="1">
    <source>
        <dbReference type="SAM" id="MobiDB-lite"/>
    </source>
</evidence>
<evidence type="ECO:0000313" key="2">
    <source>
        <dbReference type="EMBL" id="KAJ5073781.1"/>
    </source>
</evidence>
<keyword evidence="3" id="KW-1185">Reference proteome</keyword>
<evidence type="ECO:0000313" key="3">
    <source>
        <dbReference type="Proteomes" id="UP001149090"/>
    </source>
</evidence>
<feature type="region of interest" description="Disordered" evidence="1">
    <location>
        <begin position="1"/>
        <end position="107"/>
    </location>
</feature>
<sequence>MKRKHFPISFKEEDFPKQEKNRKESINALDQEINSKIKENIEKETKKTTQQKKPELLPDSILEELNKYNPTALEEKNSDQNQLKNEEKNRSTQVLKKSQKIRKLRKKVNQQIRKNELRNLKLVILPQNPYKNKHSKSQIENYNKKLNDYFFSSKFQRDSVSRRIGQRKQGPALRFNSSSHKF</sequence>
<dbReference type="EMBL" id="JAPDFW010000072">
    <property type="protein sequence ID" value="KAJ5073781.1"/>
    <property type="molecule type" value="Genomic_DNA"/>
</dbReference>
<feature type="compositionally biased region" description="Basic and acidic residues" evidence="1">
    <location>
        <begin position="10"/>
        <end position="25"/>
    </location>
</feature>
<comment type="caution">
    <text evidence="2">The sequence shown here is derived from an EMBL/GenBank/DDBJ whole genome shotgun (WGS) entry which is preliminary data.</text>
</comment>
<feature type="region of interest" description="Disordered" evidence="1">
    <location>
        <begin position="161"/>
        <end position="182"/>
    </location>
</feature>
<proteinExistence type="predicted"/>
<protein>
    <submittedName>
        <fullName evidence="2">Uncharacterized protein</fullName>
    </submittedName>
</protein>
<name>A0A9Q0RB49_ANAIG</name>